<dbReference type="GeneID" id="24172232"/>
<keyword evidence="4" id="KW-1185">Reference proteome</keyword>
<accession>A0A0E3HAV7</accession>
<dbReference type="Proteomes" id="UP000033005">
    <property type="component" value="Segment"/>
</dbReference>
<dbReference type="EMBL" id="KJ019054">
    <property type="protein sequence ID" value="AIX20553.1"/>
    <property type="molecule type" value="Genomic_DNA"/>
</dbReference>
<proteinExistence type="predicted"/>
<protein>
    <submittedName>
        <fullName evidence="1">Tail fiber-like protein</fullName>
    </submittedName>
</protein>
<evidence type="ECO:0000313" key="3">
    <source>
        <dbReference type="Proteomes" id="UP000033005"/>
    </source>
</evidence>
<evidence type="ECO:0000313" key="2">
    <source>
        <dbReference type="EMBL" id="AIX45007.1"/>
    </source>
</evidence>
<name>A0A0E3HAV7_9CAUD</name>
<dbReference type="KEGG" id="vg:24172232"/>
<gene>
    <name evidence="2" type="ORF">Syn7803C2_88</name>
    <name evidence="1" type="ORF">Syn7803C85_90</name>
</gene>
<dbReference type="Proteomes" id="UP000185283">
    <property type="component" value="Segment"/>
</dbReference>
<evidence type="ECO:0000313" key="4">
    <source>
        <dbReference type="Proteomes" id="UP000185283"/>
    </source>
</evidence>
<dbReference type="RefSeq" id="YP_009134590.1">
    <property type="nucleotide sequence ID" value="NC_026928.1"/>
</dbReference>
<organism evidence="1 4">
    <name type="scientific">Synechococcus phage ACG-2014e</name>
    <dbReference type="NCBI Taxonomy" id="1493510"/>
    <lineage>
        <taxon>Viruses</taxon>
        <taxon>Duplodnaviria</taxon>
        <taxon>Heunggongvirae</taxon>
        <taxon>Uroviricota</taxon>
        <taxon>Caudoviricetes</taxon>
        <taxon>Pantevenvirales</taxon>
        <taxon>Kyanoviridae</taxon>
        <taxon>Chalconvirus</taxon>
        <taxon>Chalconvirus acg2014e</taxon>
    </lineage>
</organism>
<evidence type="ECO:0000313" key="1">
    <source>
        <dbReference type="EMBL" id="AIX20553.1"/>
    </source>
</evidence>
<reference evidence="3 4" key="1">
    <citation type="submission" date="2013-12" db="EMBL/GenBank/DDBJ databases">
        <title>Ecological redundancy of diverse viral populations within a natural community.</title>
        <authorList>
            <person name="Gregory A.C."/>
            <person name="LaButti K."/>
            <person name="Copeland A."/>
            <person name="Woyke T."/>
            <person name="Sullivan M.B."/>
        </authorList>
    </citation>
    <scope>NUCLEOTIDE SEQUENCE [LARGE SCALE GENOMIC DNA]</scope>
    <source>
        <strain evidence="2">Syn7803C2</strain>
        <strain evidence="1">Syn7803C85</strain>
    </source>
</reference>
<dbReference type="EMBL" id="KJ019156">
    <property type="protein sequence ID" value="AIX45007.1"/>
    <property type="molecule type" value="Genomic_DNA"/>
</dbReference>
<sequence>MSFHINSDKEKIRGVNPKLIGDNEATIRVGTGANEQEIMRLQKDPVSGLPRVGINRTGQRVNNIDIDQGGTGYNQVPIIEIDPPPTGGVQARASASIFNGRVTSVSVNEPGSGYTSVPGVAFIGGNGQGASATAFLDTVEFELDINGAIRTSTSIISDTARILNLDIENFITPDLNLRAPNLKTYMNGTGTPWASNVIVQKGQYRYAVSNVYQALNTGTTGILTPEHKDGVVTNGTVDFKHIGFRVSNPTDFDYLETGEAGAFPRSITPLLGDRSDKIATTEYVLNLATNDVGGRIYVSQQIGSDLNDGRSAVNPVRTIKKAAQEAWKTPGVKETLIVSGGNYVEDNPISLPPDCSVVGDNLRLVIIRPGNVGKHIFKFGDKNYVTGVTYRDKVDSNGDATGTWDFAMVFDDKQRIIIDNEVNGDFGVEFPVGHQVFGPDRFRISFQNNTGLALLQSGVQLLGLNTGARADSSGVSFNSTTGSNAFVAGTIDVTLTSGSFIEGDQYSYITSAAVGGALSQTISGTSGENTLRFTTDPSTDLPVSDVVFLDDTDNSSFTSGFYQVSVVNNGNAPTYWDVTFVPILGAIGWDSTLSDSTITVSSATPTTNTIDSTNLKSIRAEGEVVSYDEDIISTLPITRLDFSLQGDPSIATGGFQSDIYGDAEDIGGVVVYTSALVGRTNFHEFKEGQEIVLENLPTSGPDLSFLNGKQRIYKVLEDADGRCRRFVIPKKIPSLTTANFSPSEFAVVKSYSKSVTLSLLNSPNKFALATPTERRYQDACQLIRNNRDYIAEEVVGIINDQFKSDYYSVYNLDAVNNTFDIYLGPLDHANTYVSGGTVAFGGNSYAISDFVYDTLVTGVATITTTAAGISALSEDDTVQLADILISCTAGQKIYPSYSSPTNVNNGSNGDEQCKQDVIHFLNALVRDLEFGSNHNIIEAASKYIVNGKITYIEDEIIQNVRAIEYARELAIYAMCNWRIKNRTVSDPLYTTKYATSVRYTDPTIVNTTAGTPACDDVRSAIDTLAYLWADVITNDASGTYLDAAYLIAKNADLIADQALIDTEVAYPTLGLSNIRQRKCLRDIRLVIEGLVRDLVLGGNHGIVSAAESYFSGTVLSGIPEAQLDETRYAFQQVKDLAIAAMRNWSDGDVVPTTPTGSTYAPTTGILTVTFPNLAIIPSLQDRVAFAEGAITYSCAANGGGNDASPYRTDLNFGQSFALTNVSSSGGNTTITANVGVAGSNADVHTFVSALTGGTKIIYAPFATTSLIPKFEDWSILEDSANPSCAAIASAITTALTTFDSILEYASDPVNGAAPGSITQTFGTLYETNSLLTYPTSFINDFSNKRMAVRGVYDDYPIIEASPYTQNASVISFRGGGGAEIDGDKVKQPNCPFPGLEPDGTASFPNQGKSMVAAAFTIVSFGGTGYKVINDGYTQLVSVFVIFCQDGVLCETGGYASITNSATNFGTFALRGTGFRKDAYEFDAGVVNVVSQTPTGRTILTVGNIGREPLEHYIVKIDGYRNADPDKEFFIESVSGVTVGPPFTAILTIDDGIGNGLTLIRESDGATVSGLTALQQALTPSNAANAAIKLHRPSIVNSSSHTWEFAGSGTNYLALPENGGTKVEANEQVSENYGRVYVSGTDELGDFKVGTFARIENRTGNITFTGTVTISEVEFLKLKGGDVVVTGFDNSNTLGGANATDSKLPTQKAVKDYITNSLGPYINKPYSTNAVPRALVELTDSGKISLDQIPALRPFSIFTVVNEAERLSIEGALAGDIAIQDNSDVVDGSPQSFILNNDLSSLFLGFAVDPSLVFNIGEVFVGTPSTGRIQSTEYREGVLHKINITNGGSGYTVPPTVSITGGNPSAGAVPATATCTIANGEVVTVTITENAGFVGGFGYTTQPSIDIPAPPGAGTQATADGFIESRLYGNIVNAIKILDTDTFTDNDSPTNTINILRVVNTSSNIVSNWVSLSSEAVGVGSLTGPGVISTTLLGSEAANSFTFLRGDQRYAKTVQSLKGAETRYFARLFAQASLGSNSFIFQGLSGVLKGNTISDNVAGVVADTTVNGVTVVAGLTTVSFNNPIDANIPAGTVIEFGRGASPLVFDSTNTGGEFIDSVVIANPGTGFTDGQYFDVALDAPAGINGNDLRVNIIVGEDGRSGEVTTVTVTNAGNGFTQDFQITPNPSVIGSGSNLVLLAKVATTQKQFANISLDIQRVSDLTISQDLFGTIGVSRYKKSQFNIGTEGNGSVSIKMGPDSGLDADLLDGQQGSYYLNGAFFVDSSINPDKLASGTYGIDISGRSTNTLRVDTGISNPNANPSPSESIQGLTLQTLFNSSNGLLSAYPSVDTGNQNSAKHLVMTLRNGETGGDATYGGVRQLAFANDDRIYFRGSGDGVSNYNSWFEVWTSGNQGVSSGMDSDKLDNKEGVWYQDGWNIKENTIFETRLPTWRSSTKFRDKIEVASYGGTDTFYRIFVRQNLDTSAGGDFETTKTIDLYNVNKLSVGDFTITATDRNIDLNDSSNTYTMLTGRLSSGGNIEAAIYLGYAGDEREFEQYEIFDDNTVQYAELGNNSGTGYLRLGRYDGISATDPYVYFNSSQAQAVDNNGDPTYNSAIIATGGTATEGSGSIEIKVLNENELTVNSNIIWNAGNVAFNSSNVVSTASLKSAVMRDTSGNFTAGTITAGIIGAASLNVLKTGDTMTGGLTITGNNNLAIQGTGALNVGGNATLGADLTVDSGTLYVNSTNNRVLIGQTTESNPVKFNVYTASGDTEFATGSALSSQTTLYQSSVFNQVDTGESGIVLQHGASAAAQWGITTHRTGANVGELIIRTRTATATSATRLTISNGGSILPGADSDQDLGSDTVRWQNIYSDITHALNSVRIAKGVSNQEADIQFLGGGTGNGGGRGFRIGNNIGGGADVFEIYSSETNGADDWKSLATPDPLPPALAIQGTNNRVGINTNSFSGTDTTVTPNENRDYILNINGNMNIDGQLFQDNAEFVTSRWTKSTNDSGANIYRNSKVGIGDVASPAYQLHVKGGLNIEGSTYSSGQNQDVLWANGQAQWVDSYGIIKIQRTNINEDVTIPANVVSSSIGDIEIASGKTVTIASGGEWYIMD</sequence>